<evidence type="ECO:0000256" key="2">
    <source>
        <dbReference type="ARBA" id="ARBA00012438"/>
    </source>
</evidence>
<evidence type="ECO:0000256" key="3">
    <source>
        <dbReference type="ARBA" id="ARBA00022553"/>
    </source>
</evidence>
<dbReference type="CDD" id="cd00075">
    <property type="entry name" value="HATPase"/>
    <property type="match status" value="1"/>
</dbReference>
<dbReference type="SUPFAM" id="SSF47384">
    <property type="entry name" value="Homodimeric domain of signal transducing histidine kinase"/>
    <property type="match status" value="1"/>
</dbReference>
<dbReference type="Gene3D" id="1.10.287.130">
    <property type="match status" value="1"/>
</dbReference>
<reference evidence="8" key="2">
    <citation type="submission" date="2020-09" db="EMBL/GenBank/DDBJ databases">
        <authorList>
            <person name="Sun Q."/>
            <person name="Zhou Y."/>
        </authorList>
    </citation>
    <scope>NUCLEOTIDE SEQUENCE</scope>
    <source>
        <strain evidence="8">CGMCC 1.15762</strain>
    </source>
</reference>
<keyword evidence="3" id="KW-0597">Phosphoprotein</keyword>
<dbReference type="PANTHER" id="PTHR43711:SF1">
    <property type="entry name" value="HISTIDINE KINASE 1"/>
    <property type="match status" value="1"/>
</dbReference>
<dbReference type="InterPro" id="IPR003594">
    <property type="entry name" value="HATPase_dom"/>
</dbReference>
<evidence type="ECO:0000256" key="1">
    <source>
        <dbReference type="ARBA" id="ARBA00000085"/>
    </source>
</evidence>
<dbReference type="PROSITE" id="PS50109">
    <property type="entry name" value="HIS_KIN"/>
    <property type="match status" value="1"/>
</dbReference>
<dbReference type="SMART" id="SM00388">
    <property type="entry name" value="HisKA"/>
    <property type="match status" value="1"/>
</dbReference>
<dbReference type="Gene3D" id="3.30.565.10">
    <property type="entry name" value="Histidine kinase-like ATPase, C-terminal domain"/>
    <property type="match status" value="1"/>
</dbReference>
<dbReference type="SUPFAM" id="SSF55874">
    <property type="entry name" value="ATPase domain of HSP90 chaperone/DNA topoisomerase II/histidine kinase"/>
    <property type="match status" value="1"/>
</dbReference>
<keyword evidence="9" id="KW-1185">Reference proteome</keyword>
<dbReference type="InterPro" id="IPR050736">
    <property type="entry name" value="Sensor_HK_Regulatory"/>
</dbReference>
<keyword evidence="6" id="KW-0902">Two-component regulatory system</keyword>
<dbReference type="AlphaFoldDB" id="A0A8J2ZGG5"/>
<comment type="caution">
    <text evidence="8">The sequence shown here is derived from an EMBL/GenBank/DDBJ whole genome shotgun (WGS) entry which is preliminary data.</text>
</comment>
<evidence type="ECO:0000313" key="8">
    <source>
        <dbReference type="EMBL" id="GGG61126.1"/>
    </source>
</evidence>
<dbReference type="RefSeq" id="WP_188788295.1">
    <property type="nucleotide sequence ID" value="NZ_BMJV01000001.1"/>
</dbReference>
<dbReference type="InterPro" id="IPR036097">
    <property type="entry name" value="HisK_dim/P_sf"/>
</dbReference>
<keyword evidence="5 8" id="KW-0418">Kinase</keyword>
<dbReference type="Gene3D" id="3.30.450.40">
    <property type="match status" value="1"/>
</dbReference>
<sequence>MTSITSLPDDDPLCHDVQRVGVIADISLLLEACNAATGMGFTAIARVTEDRWVTCMALDKADFGLKPGDELDVRSTLCHEVRGTRSTILIPDVDASETYCSHHTPRTYKFKSYISVPIMRSDGSFWGTLCALDPKPRDLTPETERLFQLFARLIARELDRQDELEKGRANLQTERDTARLREEFIAIVGHDLRNPIAAVTSGLRMMSERDLPPEQTQMVILEMQRALTRASQIITNLMDFARGRLGAGIEVEAPRPVDLEPVFRDVISEITKVAPQRVECNIDLPNPIVADPQRLGQLLSNLLGNAVTHGDSTHPVIIDIAQRGDQLHASVTNQGEPIPEDVKASLFQPFSRRKGQNSLHGLGLGLYIASEIARAHGGRLDVTSTAEAGTTFALSMPARQG</sequence>
<dbReference type="InterPro" id="IPR004358">
    <property type="entry name" value="Sig_transdc_His_kin-like_C"/>
</dbReference>
<dbReference type="SMART" id="SM00387">
    <property type="entry name" value="HATPase_c"/>
    <property type="match status" value="1"/>
</dbReference>
<dbReference type="EC" id="2.7.13.3" evidence="2"/>
<dbReference type="SUPFAM" id="SSF55781">
    <property type="entry name" value="GAF domain-like"/>
    <property type="match status" value="1"/>
</dbReference>
<evidence type="ECO:0000256" key="5">
    <source>
        <dbReference type="ARBA" id="ARBA00022777"/>
    </source>
</evidence>
<dbReference type="Pfam" id="PF02518">
    <property type="entry name" value="HATPase_c"/>
    <property type="match status" value="1"/>
</dbReference>
<dbReference type="PANTHER" id="PTHR43711">
    <property type="entry name" value="TWO-COMPONENT HISTIDINE KINASE"/>
    <property type="match status" value="1"/>
</dbReference>
<dbReference type="CDD" id="cd00082">
    <property type="entry name" value="HisKA"/>
    <property type="match status" value="1"/>
</dbReference>
<dbReference type="InterPro" id="IPR036890">
    <property type="entry name" value="HATPase_C_sf"/>
</dbReference>
<dbReference type="InterPro" id="IPR003018">
    <property type="entry name" value="GAF"/>
</dbReference>
<evidence type="ECO:0000313" key="9">
    <source>
        <dbReference type="Proteomes" id="UP000617145"/>
    </source>
</evidence>
<gene>
    <name evidence="8" type="ORF">GCM10011415_03970</name>
</gene>
<proteinExistence type="predicted"/>
<dbReference type="GO" id="GO:0000155">
    <property type="term" value="F:phosphorelay sensor kinase activity"/>
    <property type="evidence" value="ECO:0007669"/>
    <property type="project" value="InterPro"/>
</dbReference>
<reference evidence="8" key="1">
    <citation type="journal article" date="2014" name="Int. J. Syst. Evol. Microbiol.">
        <title>Complete genome sequence of Corynebacterium casei LMG S-19264T (=DSM 44701T), isolated from a smear-ripened cheese.</title>
        <authorList>
            <consortium name="US DOE Joint Genome Institute (JGI-PGF)"/>
            <person name="Walter F."/>
            <person name="Albersmeier A."/>
            <person name="Kalinowski J."/>
            <person name="Ruckert C."/>
        </authorList>
    </citation>
    <scope>NUCLEOTIDE SEQUENCE</scope>
    <source>
        <strain evidence="8">CGMCC 1.15762</strain>
    </source>
</reference>
<evidence type="ECO:0000256" key="4">
    <source>
        <dbReference type="ARBA" id="ARBA00022679"/>
    </source>
</evidence>
<dbReference type="PRINTS" id="PR00344">
    <property type="entry name" value="BCTRLSENSOR"/>
</dbReference>
<protein>
    <recommendedName>
        <fullName evidence="2">histidine kinase</fullName>
        <ecNumber evidence="2">2.7.13.3</ecNumber>
    </recommendedName>
</protein>
<accession>A0A8J2ZGG5</accession>
<comment type="catalytic activity">
    <reaction evidence="1">
        <text>ATP + protein L-histidine = ADP + protein N-phospho-L-histidine.</text>
        <dbReference type="EC" id="2.7.13.3"/>
    </reaction>
</comment>
<dbReference type="EMBL" id="BMJV01000001">
    <property type="protein sequence ID" value="GGG61126.1"/>
    <property type="molecule type" value="Genomic_DNA"/>
</dbReference>
<dbReference type="InterPro" id="IPR029016">
    <property type="entry name" value="GAF-like_dom_sf"/>
</dbReference>
<dbReference type="InterPro" id="IPR003661">
    <property type="entry name" value="HisK_dim/P_dom"/>
</dbReference>
<evidence type="ECO:0000259" key="7">
    <source>
        <dbReference type="PROSITE" id="PS50109"/>
    </source>
</evidence>
<organism evidence="8 9">
    <name type="scientific">Salipiger pallidus</name>
    <dbReference type="NCBI Taxonomy" id="1775170"/>
    <lineage>
        <taxon>Bacteria</taxon>
        <taxon>Pseudomonadati</taxon>
        <taxon>Pseudomonadota</taxon>
        <taxon>Alphaproteobacteria</taxon>
        <taxon>Rhodobacterales</taxon>
        <taxon>Roseobacteraceae</taxon>
        <taxon>Salipiger</taxon>
    </lineage>
</organism>
<feature type="domain" description="Histidine kinase" evidence="7">
    <location>
        <begin position="187"/>
        <end position="400"/>
    </location>
</feature>
<dbReference type="Pfam" id="PF00512">
    <property type="entry name" value="HisKA"/>
    <property type="match status" value="1"/>
</dbReference>
<dbReference type="Pfam" id="PF01590">
    <property type="entry name" value="GAF"/>
    <property type="match status" value="1"/>
</dbReference>
<dbReference type="Proteomes" id="UP000617145">
    <property type="component" value="Unassembled WGS sequence"/>
</dbReference>
<keyword evidence="4" id="KW-0808">Transferase</keyword>
<dbReference type="InterPro" id="IPR005467">
    <property type="entry name" value="His_kinase_dom"/>
</dbReference>
<dbReference type="SMART" id="SM00065">
    <property type="entry name" value="GAF"/>
    <property type="match status" value="1"/>
</dbReference>
<name>A0A8J2ZGG5_9RHOB</name>
<evidence type="ECO:0000256" key="6">
    <source>
        <dbReference type="ARBA" id="ARBA00023012"/>
    </source>
</evidence>